<keyword evidence="2" id="KW-1185">Reference proteome</keyword>
<dbReference type="Proteomes" id="UP000661012">
    <property type="component" value="Unassembled WGS sequence"/>
</dbReference>
<accession>A0ABR9A059</accession>
<sequence length="114" mass="12344">MVLLNAPDAPDAQQRILKSCNVTGFTKSDLEFIAKHSNSTAIEVKKASELLTGEKVPVTLFVDDLEEANNIVIQARKSKLEATIIKADTAKPKPSLQDLVNGIKSNAVSKKIKT</sequence>
<dbReference type="EMBL" id="JACYNN010000053">
    <property type="protein sequence ID" value="MBD8109377.1"/>
    <property type="molecule type" value="Genomic_DNA"/>
</dbReference>
<gene>
    <name evidence="1" type="ORF">IFT93_23750</name>
</gene>
<reference evidence="1 2" key="1">
    <citation type="journal article" date="2020" name="FEMS Microbiol. Ecol.">
        <title>Temporal dynamics of bacterial communities during seed development and maturation.</title>
        <authorList>
            <person name="Chesneau G."/>
            <person name="Torres-Cortes G."/>
            <person name="Briand M."/>
            <person name="Darrasse A."/>
            <person name="Preveaux A."/>
            <person name="Marais C."/>
            <person name="Jacques M.A."/>
            <person name="Shade A."/>
            <person name="Barret M."/>
        </authorList>
    </citation>
    <scope>NUCLEOTIDE SEQUENCE [LARGE SCALE GENOMIC DNA]</scope>
    <source>
        <strain evidence="1 2">CFBP13732</strain>
    </source>
</reference>
<proteinExistence type="predicted"/>
<organism evidence="1 2">
    <name type="scientific">Erwinia persicina</name>
    <dbReference type="NCBI Taxonomy" id="55211"/>
    <lineage>
        <taxon>Bacteria</taxon>
        <taxon>Pseudomonadati</taxon>
        <taxon>Pseudomonadota</taxon>
        <taxon>Gammaproteobacteria</taxon>
        <taxon>Enterobacterales</taxon>
        <taxon>Erwiniaceae</taxon>
        <taxon>Erwinia</taxon>
    </lineage>
</organism>
<evidence type="ECO:0000313" key="2">
    <source>
        <dbReference type="Proteomes" id="UP000661012"/>
    </source>
</evidence>
<name>A0ABR9A059_9GAMM</name>
<comment type="caution">
    <text evidence="1">The sequence shown here is derived from an EMBL/GenBank/DDBJ whole genome shotgun (WGS) entry which is preliminary data.</text>
</comment>
<evidence type="ECO:0000313" key="1">
    <source>
        <dbReference type="EMBL" id="MBD8109377.1"/>
    </source>
</evidence>
<dbReference type="RefSeq" id="WP_191931393.1">
    <property type="nucleotide sequence ID" value="NZ_JACYNM010000056.1"/>
</dbReference>
<protein>
    <submittedName>
        <fullName evidence="1">Uncharacterized protein</fullName>
    </submittedName>
</protein>